<dbReference type="PROSITE" id="PS51935">
    <property type="entry name" value="NLPC_P60"/>
    <property type="match status" value="1"/>
</dbReference>
<keyword evidence="4" id="KW-0378">Hydrolase</keyword>
<feature type="domain" description="NlpC/P60" evidence="8">
    <location>
        <begin position="102"/>
        <end position="244"/>
    </location>
</feature>
<dbReference type="GO" id="GO:0008234">
    <property type="term" value="F:cysteine-type peptidase activity"/>
    <property type="evidence" value="ECO:0007669"/>
    <property type="project" value="UniProtKB-KW"/>
</dbReference>
<proteinExistence type="inferred from homology"/>
<reference evidence="9 10" key="1">
    <citation type="journal article" date="2006" name="Int. J. Syst. Evol. Microbiol.">
        <title>Dyella yeojuensis sp. nov., isolated from greenhouse soil in Korea.</title>
        <authorList>
            <person name="Kim B.Y."/>
            <person name="Weon H.Y."/>
            <person name="Lee K.H."/>
            <person name="Seok S.J."/>
            <person name="Kwon S.W."/>
            <person name="Go S.J."/>
            <person name="Stackebrandt E."/>
        </authorList>
    </citation>
    <scope>NUCLEOTIDE SEQUENCE [LARGE SCALE GENOMIC DNA]</scope>
    <source>
        <strain evidence="9 10">DSM 17673</strain>
    </source>
</reference>
<dbReference type="InterPro" id="IPR000555">
    <property type="entry name" value="JAMM/MPN+_dom"/>
</dbReference>
<dbReference type="Gene3D" id="3.40.140.10">
    <property type="entry name" value="Cytidine Deaminase, domain 2"/>
    <property type="match status" value="1"/>
</dbReference>
<dbReference type="RefSeq" id="WP_166698119.1">
    <property type="nucleotide sequence ID" value="NZ_JAAQTL010000001.1"/>
</dbReference>
<gene>
    <name evidence="9" type="ORF">HBF32_02870</name>
</gene>
<dbReference type="GO" id="GO:0006508">
    <property type="term" value="P:proteolysis"/>
    <property type="evidence" value="ECO:0007669"/>
    <property type="project" value="UniProtKB-KW"/>
</dbReference>
<evidence type="ECO:0000313" key="10">
    <source>
        <dbReference type="Proteomes" id="UP000518878"/>
    </source>
</evidence>
<evidence type="ECO:0000256" key="5">
    <source>
        <dbReference type="ARBA" id="ARBA00022807"/>
    </source>
</evidence>
<accession>A0A7X5TP71</accession>
<dbReference type="PANTHER" id="PTHR34858:SF1">
    <property type="entry name" value="CYSO-CYSTEINE PEPTIDASE"/>
    <property type="match status" value="1"/>
</dbReference>
<dbReference type="InterPro" id="IPR028090">
    <property type="entry name" value="JAB_dom_prok"/>
</dbReference>
<keyword evidence="10" id="KW-1185">Reference proteome</keyword>
<sequence>MNPETQADIQVHAVSEYPRECCGLVVVVRGRERYVPCRNVAATPAEHFALDPRDYAAASDAGQITAIVHSHPDAPARPSEADLVQCEASELPWVIVSVMPGENGPEVAETRFVEPSGYQAPLVGRTWSHGLLDCWGLCRDWYAREWGLILPDPPRADGWWNDGATSLYNDAALRDANFVPVSASEIAKGDLVLMQIRSGNRVPNHAGIYLGDGQMLHHLHGRLSSRDNYGGYYAEMTRSIWRHRAAPETT</sequence>
<keyword evidence="7" id="KW-0482">Metalloprotease</keyword>
<keyword evidence="2" id="KW-0645">Protease</keyword>
<dbReference type="CDD" id="cd08073">
    <property type="entry name" value="MPN_NLPC_P60"/>
    <property type="match status" value="1"/>
</dbReference>
<keyword evidence="5" id="KW-0788">Thiol protease</keyword>
<evidence type="ECO:0000256" key="3">
    <source>
        <dbReference type="ARBA" id="ARBA00022723"/>
    </source>
</evidence>
<dbReference type="Pfam" id="PF00877">
    <property type="entry name" value="NLPC_P60"/>
    <property type="match status" value="1"/>
</dbReference>
<dbReference type="Gene3D" id="3.90.1720.10">
    <property type="entry name" value="endopeptidase domain like (from Nostoc punctiforme)"/>
    <property type="match status" value="1"/>
</dbReference>
<evidence type="ECO:0000256" key="2">
    <source>
        <dbReference type="ARBA" id="ARBA00022670"/>
    </source>
</evidence>
<dbReference type="GO" id="GO:0008270">
    <property type="term" value="F:zinc ion binding"/>
    <property type="evidence" value="ECO:0007669"/>
    <property type="project" value="TreeGrafter"/>
</dbReference>
<dbReference type="Proteomes" id="UP000518878">
    <property type="component" value="Unassembled WGS sequence"/>
</dbReference>
<evidence type="ECO:0000256" key="1">
    <source>
        <dbReference type="ARBA" id="ARBA00007074"/>
    </source>
</evidence>
<keyword evidence="3" id="KW-0479">Metal-binding</keyword>
<dbReference type="InterPro" id="IPR038765">
    <property type="entry name" value="Papain-like_cys_pep_sf"/>
</dbReference>
<evidence type="ECO:0000259" key="8">
    <source>
        <dbReference type="PROSITE" id="PS51935"/>
    </source>
</evidence>
<dbReference type="SUPFAM" id="SSF102712">
    <property type="entry name" value="JAB1/MPN domain"/>
    <property type="match status" value="1"/>
</dbReference>
<dbReference type="InterPro" id="IPR000064">
    <property type="entry name" value="NLP_P60_dom"/>
</dbReference>
<comment type="caution">
    <text evidence="9">The sequence shown here is derived from an EMBL/GenBank/DDBJ whole genome shotgun (WGS) entry which is preliminary data.</text>
</comment>
<dbReference type="AlphaFoldDB" id="A0A7X5TP71"/>
<protein>
    <submittedName>
        <fullName evidence="9">Peptidase P60</fullName>
    </submittedName>
</protein>
<evidence type="ECO:0000313" key="9">
    <source>
        <dbReference type="EMBL" id="NID14404.1"/>
    </source>
</evidence>
<evidence type="ECO:0000256" key="4">
    <source>
        <dbReference type="ARBA" id="ARBA00022801"/>
    </source>
</evidence>
<dbReference type="EMBL" id="JAAQTL010000001">
    <property type="protein sequence ID" value="NID14404.1"/>
    <property type="molecule type" value="Genomic_DNA"/>
</dbReference>
<evidence type="ECO:0000256" key="6">
    <source>
        <dbReference type="ARBA" id="ARBA00022833"/>
    </source>
</evidence>
<comment type="similarity">
    <text evidence="1">Belongs to the peptidase C40 family.</text>
</comment>
<keyword evidence="6" id="KW-0862">Zinc</keyword>
<name>A0A7X5TP71_9GAMM</name>
<evidence type="ECO:0000256" key="7">
    <source>
        <dbReference type="ARBA" id="ARBA00023049"/>
    </source>
</evidence>
<organism evidence="9 10">
    <name type="scientific">Luteibacter yeojuensis</name>
    <dbReference type="NCBI Taxonomy" id="345309"/>
    <lineage>
        <taxon>Bacteria</taxon>
        <taxon>Pseudomonadati</taxon>
        <taxon>Pseudomonadota</taxon>
        <taxon>Gammaproteobacteria</taxon>
        <taxon>Lysobacterales</taxon>
        <taxon>Rhodanobacteraceae</taxon>
        <taxon>Luteibacter</taxon>
    </lineage>
</organism>
<dbReference type="SMART" id="SM00232">
    <property type="entry name" value="JAB_MPN"/>
    <property type="match status" value="1"/>
</dbReference>
<dbReference type="InterPro" id="IPR051929">
    <property type="entry name" value="VirAsm_ModProt"/>
</dbReference>
<dbReference type="Pfam" id="PF14464">
    <property type="entry name" value="Prok-JAB"/>
    <property type="match status" value="1"/>
</dbReference>
<dbReference type="SUPFAM" id="SSF54001">
    <property type="entry name" value="Cysteine proteinases"/>
    <property type="match status" value="1"/>
</dbReference>
<dbReference type="PANTHER" id="PTHR34858">
    <property type="entry name" value="CYSO-CYSTEINE PEPTIDASE"/>
    <property type="match status" value="1"/>
</dbReference>
<dbReference type="GO" id="GO:0008235">
    <property type="term" value="F:metalloexopeptidase activity"/>
    <property type="evidence" value="ECO:0007669"/>
    <property type="project" value="TreeGrafter"/>
</dbReference>